<evidence type="ECO:0000256" key="1">
    <source>
        <dbReference type="SAM" id="MobiDB-lite"/>
    </source>
</evidence>
<dbReference type="CDD" id="cd03457">
    <property type="entry name" value="intradiol_dioxygenase_like"/>
    <property type="match status" value="1"/>
</dbReference>
<dbReference type="InterPro" id="IPR000627">
    <property type="entry name" value="Intradiol_dOase_C"/>
</dbReference>
<organism evidence="3 4">
    <name type="scientific">Luethyella okanaganae</name>
    <dbReference type="NCBI Taxonomy" id="69372"/>
    <lineage>
        <taxon>Bacteria</taxon>
        <taxon>Bacillati</taxon>
        <taxon>Actinomycetota</taxon>
        <taxon>Actinomycetes</taxon>
        <taxon>Micrococcales</taxon>
        <taxon>Microbacteriaceae</taxon>
        <taxon>Luethyella</taxon>
    </lineage>
</organism>
<feature type="region of interest" description="Disordered" evidence="1">
    <location>
        <begin position="156"/>
        <end position="179"/>
    </location>
</feature>
<accession>A0ABW1VEZ4</accession>
<dbReference type="RefSeq" id="WP_386731417.1">
    <property type="nucleotide sequence ID" value="NZ_JBHSTP010000002.1"/>
</dbReference>
<keyword evidence="3" id="KW-0560">Oxidoreductase</keyword>
<dbReference type="PANTHER" id="PTHR34315">
    <property type="match status" value="1"/>
</dbReference>
<dbReference type="Gene3D" id="2.60.130.10">
    <property type="entry name" value="Aromatic compound dioxygenase"/>
    <property type="match status" value="1"/>
</dbReference>
<feature type="compositionally biased region" description="Low complexity" evidence="1">
    <location>
        <begin position="160"/>
        <end position="171"/>
    </location>
</feature>
<evidence type="ECO:0000313" key="4">
    <source>
        <dbReference type="Proteomes" id="UP001596306"/>
    </source>
</evidence>
<feature type="compositionally biased region" description="Low complexity" evidence="1">
    <location>
        <begin position="43"/>
        <end position="56"/>
    </location>
</feature>
<feature type="domain" description="Intradiol ring-cleavage dioxygenases" evidence="2">
    <location>
        <begin position="97"/>
        <end position="146"/>
    </location>
</feature>
<keyword evidence="4" id="KW-1185">Reference proteome</keyword>
<dbReference type="PROSITE" id="PS51318">
    <property type="entry name" value="TAT"/>
    <property type="match status" value="1"/>
</dbReference>
<comment type="caution">
    <text evidence="3">The sequence shown here is derived from an EMBL/GenBank/DDBJ whole genome shotgun (WGS) entry which is preliminary data.</text>
</comment>
<reference evidence="4" key="1">
    <citation type="journal article" date="2019" name="Int. J. Syst. Evol. Microbiol.">
        <title>The Global Catalogue of Microorganisms (GCM) 10K type strain sequencing project: providing services to taxonomists for standard genome sequencing and annotation.</title>
        <authorList>
            <consortium name="The Broad Institute Genomics Platform"/>
            <consortium name="The Broad Institute Genome Sequencing Center for Infectious Disease"/>
            <person name="Wu L."/>
            <person name="Ma J."/>
        </authorList>
    </citation>
    <scope>NUCLEOTIDE SEQUENCE [LARGE SCALE GENOMIC DNA]</scope>
    <source>
        <strain evidence="4">CCUG 43304</strain>
    </source>
</reference>
<dbReference type="SUPFAM" id="SSF49482">
    <property type="entry name" value="Aromatic compound dioxygenase"/>
    <property type="match status" value="1"/>
</dbReference>
<proteinExistence type="predicted"/>
<feature type="region of interest" description="Disordered" evidence="1">
    <location>
        <begin position="39"/>
        <end position="63"/>
    </location>
</feature>
<dbReference type="InterPro" id="IPR015889">
    <property type="entry name" value="Intradiol_dOase_core"/>
</dbReference>
<gene>
    <name evidence="3" type="ORF">ACFQB0_11215</name>
</gene>
<dbReference type="Proteomes" id="UP001596306">
    <property type="component" value="Unassembled WGS sequence"/>
</dbReference>
<evidence type="ECO:0000313" key="3">
    <source>
        <dbReference type="EMBL" id="MFC6356676.1"/>
    </source>
</evidence>
<protein>
    <submittedName>
        <fullName evidence="3">Intradiol ring-cleavage dioxygenase</fullName>
    </submittedName>
</protein>
<dbReference type="PROSITE" id="PS51257">
    <property type="entry name" value="PROKAR_LIPOPROTEIN"/>
    <property type="match status" value="1"/>
</dbReference>
<dbReference type="Pfam" id="PF00775">
    <property type="entry name" value="Dioxygenase_C"/>
    <property type="match status" value="1"/>
</dbReference>
<dbReference type="GO" id="GO:0051213">
    <property type="term" value="F:dioxygenase activity"/>
    <property type="evidence" value="ECO:0007669"/>
    <property type="project" value="UniProtKB-KW"/>
</dbReference>
<dbReference type="EMBL" id="JBHSTP010000002">
    <property type="protein sequence ID" value="MFC6356676.1"/>
    <property type="molecule type" value="Genomic_DNA"/>
</dbReference>
<dbReference type="InterPro" id="IPR006311">
    <property type="entry name" value="TAT_signal"/>
</dbReference>
<sequence>MREDIEQSRMRVNRRRALGLGGTIGLGALLAACAPNRDGATGGASTEPATPTPTATDGNAIAPTTASGADLVAKLDTIGACRLTPEETQGPYYFDVDAIRSDIREGRPGTPVTLALRVYDASCTPIPNSVVEIWHCDAGGVYSGFEVASGGGAPGGLSGGDVSDGSYSSGVNESTPADDGTYLRGAQVADSNGIVQFQTIWPGWYRGRTVHIHLKAHVDKVNVLTSQLYFDDALNDAVFATVPYDAHPGRDTSNDTDGIYEPSALLAVEQASTGYLAYANLGIEL</sequence>
<dbReference type="PANTHER" id="PTHR34315:SF1">
    <property type="entry name" value="INTRADIOL RING-CLEAVAGE DIOXYGENASES DOMAIN-CONTAINING PROTEIN-RELATED"/>
    <property type="match status" value="1"/>
</dbReference>
<keyword evidence="3" id="KW-0223">Dioxygenase</keyword>
<evidence type="ECO:0000259" key="2">
    <source>
        <dbReference type="Pfam" id="PF00775"/>
    </source>
</evidence>
<name>A0ABW1VEZ4_9MICO</name>